<proteinExistence type="predicted"/>
<feature type="region of interest" description="Disordered" evidence="7">
    <location>
        <begin position="359"/>
        <end position="391"/>
    </location>
</feature>
<dbReference type="PROSITE" id="PS50076">
    <property type="entry name" value="DNAJ_2"/>
    <property type="match status" value="1"/>
</dbReference>
<name>A0A6G0TMT5_APHGL</name>
<keyword evidence="2 5" id="KW-0863">Zinc-finger</keyword>
<dbReference type="GO" id="GO:0008270">
    <property type="term" value="F:zinc ion binding"/>
    <property type="evidence" value="ECO:0007669"/>
    <property type="project" value="UniProtKB-KW"/>
</dbReference>
<evidence type="ECO:0000256" key="2">
    <source>
        <dbReference type="ARBA" id="ARBA00022771"/>
    </source>
</evidence>
<dbReference type="GO" id="GO:0005737">
    <property type="term" value="C:cytoplasm"/>
    <property type="evidence" value="ECO:0007669"/>
    <property type="project" value="TreeGrafter"/>
</dbReference>
<dbReference type="PROSITE" id="PS50157">
    <property type="entry name" value="ZINC_FINGER_C2H2_2"/>
    <property type="match status" value="1"/>
</dbReference>
<reference evidence="10 11" key="1">
    <citation type="submission" date="2019-08" db="EMBL/GenBank/DDBJ databases">
        <title>The genome of the soybean aphid Biotype 1, its phylome, world population structure and adaptation to the North American continent.</title>
        <authorList>
            <person name="Giordano R."/>
            <person name="Donthu R.K."/>
            <person name="Hernandez A.G."/>
            <person name="Wright C.L."/>
            <person name="Zimin A.V."/>
        </authorList>
    </citation>
    <scope>NUCLEOTIDE SEQUENCE [LARGE SCALE GENOMIC DNA]</scope>
    <source>
        <tissue evidence="10">Whole aphids</tissue>
    </source>
</reference>
<dbReference type="PROSITE" id="PS00636">
    <property type="entry name" value="DNAJ_1"/>
    <property type="match status" value="1"/>
</dbReference>
<dbReference type="SUPFAM" id="SSF57667">
    <property type="entry name" value="beta-beta-alpha zinc fingers"/>
    <property type="match status" value="2"/>
</dbReference>
<dbReference type="InterPro" id="IPR051964">
    <property type="entry name" value="Chaperone_stress_response"/>
</dbReference>
<dbReference type="PANTHER" id="PTHR44029:SF1">
    <property type="entry name" value="DNAJ HOMOLOG SUBFAMILY C MEMBER 21"/>
    <property type="match status" value="1"/>
</dbReference>
<evidence type="ECO:0000256" key="1">
    <source>
        <dbReference type="ARBA" id="ARBA00022723"/>
    </source>
</evidence>
<dbReference type="GO" id="GO:0003676">
    <property type="term" value="F:nucleic acid binding"/>
    <property type="evidence" value="ECO:0007669"/>
    <property type="project" value="InterPro"/>
</dbReference>
<dbReference type="SMART" id="SM00355">
    <property type="entry name" value="ZnF_C2H2"/>
    <property type="match status" value="3"/>
</dbReference>
<dbReference type="Pfam" id="PF00226">
    <property type="entry name" value="DnaJ"/>
    <property type="match status" value="1"/>
</dbReference>
<evidence type="ECO:0000256" key="7">
    <source>
        <dbReference type="SAM" id="MobiDB-lite"/>
    </source>
</evidence>
<evidence type="ECO:0000256" key="5">
    <source>
        <dbReference type="PROSITE-ProRule" id="PRU00042"/>
    </source>
</evidence>
<evidence type="ECO:0000256" key="4">
    <source>
        <dbReference type="ARBA" id="ARBA00074367"/>
    </source>
</evidence>
<comment type="caution">
    <text evidence="10">The sequence shown here is derived from an EMBL/GenBank/DDBJ whole genome shotgun (WGS) entry which is preliminary data.</text>
</comment>
<dbReference type="InterPro" id="IPR018253">
    <property type="entry name" value="DnaJ_domain_CS"/>
</dbReference>
<dbReference type="InterPro" id="IPR022755">
    <property type="entry name" value="Znf_C2H2_jaz"/>
</dbReference>
<keyword evidence="6" id="KW-0175">Coiled coil</keyword>
<dbReference type="InterPro" id="IPR013087">
    <property type="entry name" value="Znf_C2H2_type"/>
</dbReference>
<dbReference type="SMART" id="SM00451">
    <property type="entry name" value="ZnF_U1"/>
    <property type="match status" value="3"/>
</dbReference>
<gene>
    <name evidence="10" type="ORF">AGLY_008629</name>
</gene>
<dbReference type="InterPro" id="IPR003604">
    <property type="entry name" value="Matrin/U1-like-C_Znf_C2H2"/>
</dbReference>
<dbReference type="Pfam" id="PF21884">
    <property type="entry name" value="ZUO1-like_ZHD"/>
    <property type="match status" value="1"/>
</dbReference>
<dbReference type="Pfam" id="PF12171">
    <property type="entry name" value="zf-C2H2_jaz"/>
    <property type="match status" value="2"/>
</dbReference>
<dbReference type="PROSITE" id="PS00028">
    <property type="entry name" value="ZINC_FINGER_C2H2_1"/>
    <property type="match status" value="3"/>
</dbReference>
<sequence>MHTINQVFNISTTRPDGVNDKHLFILIGGIMKCFYEVLEVSRDVSADDLKKSYKKLALRWHPDKNPDNVEEAKEQFQLIQQAYEVLGDPRERQWYDNHREYIINSGDTPVNELNLFKYFSPSCYKGFGDDDKGFYSVYREVFNTILVEESVYFEVDPDEIPTFGRSDSDYADIVRPFYNFWCGFNTHKPFGWLDEYDIRNAPNRRVVKLMEKENKKIRDKAKKERNDEIQALLEFVRKRDKRLKAYAETLKLKSAENSKRMEEARRKRIKDKQKEMANYKESDWSKFSNVEEELKVIEESLIAEYGGSSDEVESDDEMANCLYCVACNKVFKTEKAFQNHEKSKKHKENIELIKVEMLNDEQMLNNEEPISNNSSSDDKSQSQSDVESVVDEADYYSSNSNAESCNSLSSETEAVEFTTNKINNINLLNVQNDIETDDILEADLSSEEETTSIKKKSSKKKKKDSLTVDEVNVLYCLTCDQSFKTEKALHNHQTSKKHKDNVVLISAKKTNDDDHNPISDETDNYSVPEIETKISPIEDQPQAESTTEKSTKNKKKPKVVETPKIKKSNHACGVCSSVFSSKNKLHQHLKDANHAVLKTVVNIEYQINPKEMEGLQCRKNRYVNMFNKGYIIL</sequence>
<evidence type="ECO:0000256" key="6">
    <source>
        <dbReference type="SAM" id="Coils"/>
    </source>
</evidence>
<dbReference type="InterPro" id="IPR001623">
    <property type="entry name" value="DnaJ_domain"/>
</dbReference>
<dbReference type="EMBL" id="VYZN01000028">
    <property type="protein sequence ID" value="KAE9534539.1"/>
    <property type="molecule type" value="Genomic_DNA"/>
</dbReference>
<evidence type="ECO:0000259" key="8">
    <source>
        <dbReference type="PROSITE" id="PS50076"/>
    </source>
</evidence>
<dbReference type="FunFam" id="1.10.287.110:FF:000046">
    <property type="entry name" value="dnaJ homolog subfamily C member 21"/>
    <property type="match status" value="1"/>
</dbReference>
<feature type="coiled-coil region" evidence="6">
    <location>
        <begin position="207"/>
        <end position="272"/>
    </location>
</feature>
<dbReference type="InterPro" id="IPR054076">
    <property type="entry name" value="ZUO1-like_ZHD"/>
</dbReference>
<evidence type="ECO:0000256" key="3">
    <source>
        <dbReference type="ARBA" id="ARBA00022833"/>
    </source>
</evidence>
<dbReference type="CDD" id="cd06257">
    <property type="entry name" value="DnaJ"/>
    <property type="match status" value="1"/>
</dbReference>
<evidence type="ECO:0000313" key="11">
    <source>
        <dbReference type="Proteomes" id="UP000475862"/>
    </source>
</evidence>
<dbReference type="InterPro" id="IPR036869">
    <property type="entry name" value="J_dom_sf"/>
</dbReference>
<evidence type="ECO:0000259" key="9">
    <source>
        <dbReference type="PROSITE" id="PS50157"/>
    </source>
</evidence>
<dbReference type="PANTHER" id="PTHR44029">
    <property type="entry name" value="DNAJ HOMOLOG SUBFAMILY C MEMBER 21"/>
    <property type="match status" value="1"/>
</dbReference>
<dbReference type="Gene3D" id="1.10.287.110">
    <property type="entry name" value="DnaJ domain"/>
    <property type="match status" value="1"/>
</dbReference>
<dbReference type="InterPro" id="IPR036236">
    <property type="entry name" value="Znf_C2H2_sf"/>
</dbReference>
<dbReference type="AlphaFoldDB" id="A0A6G0TMT5"/>
<evidence type="ECO:0000313" key="10">
    <source>
        <dbReference type="EMBL" id="KAE9534539.1"/>
    </source>
</evidence>
<dbReference type="PRINTS" id="PR00625">
    <property type="entry name" value="JDOMAIN"/>
</dbReference>
<feature type="region of interest" description="Disordered" evidence="7">
    <location>
        <begin position="532"/>
        <end position="563"/>
    </location>
</feature>
<organism evidence="10 11">
    <name type="scientific">Aphis glycines</name>
    <name type="common">Soybean aphid</name>
    <dbReference type="NCBI Taxonomy" id="307491"/>
    <lineage>
        <taxon>Eukaryota</taxon>
        <taxon>Metazoa</taxon>
        <taxon>Ecdysozoa</taxon>
        <taxon>Arthropoda</taxon>
        <taxon>Hexapoda</taxon>
        <taxon>Insecta</taxon>
        <taxon>Pterygota</taxon>
        <taxon>Neoptera</taxon>
        <taxon>Paraneoptera</taxon>
        <taxon>Hemiptera</taxon>
        <taxon>Sternorrhyncha</taxon>
        <taxon>Aphidomorpha</taxon>
        <taxon>Aphidoidea</taxon>
        <taxon>Aphididae</taxon>
        <taxon>Aphidini</taxon>
        <taxon>Aphis</taxon>
        <taxon>Aphis</taxon>
    </lineage>
</organism>
<protein>
    <recommendedName>
        <fullName evidence="4">DnaJ homolog subfamily C member 21</fullName>
    </recommendedName>
</protein>
<keyword evidence="11" id="KW-1185">Reference proteome</keyword>
<dbReference type="SMART" id="SM00271">
    <property type="entry name" value="DnaJ"/>
    <property type="match status" value="1"/>
</dbReference>
<keyword evidence="1" id="KW-0479">Metal-binding</keyword>
<dbReference type="OrthoDB" id="552049at2759"/>
<accession>A0A6G0TMT5</accession>
<keyword evidence="3" id="KW-0862">Zinc</keyword>
<feature type="domain" description="C2H2-type" evidence="9">
    <location>
        <begin position="570"/>
        <end position="599"/>
    </location>
</feature>
<dbReference type="Proteomes" id="UP000475862">
    <property type="component" value="Unassembled WGS sequence"/>
</dbReference>
<dbReference type="Gene3D" id="3.30.160.60">
    <property type="entry name" value="Classic Zinc Finger"/>
    <property type="match status" value="2"/>
</dbReference>
<dbReference type="SUPFAM" id="SSF46565">
    <property type="entry name" value="Chaperone J-domain"/>
    <property type="match status" value="1"/>
</dbReference>
<feature type="domain" description="J" evidence="8">
    <location>
        <begin position="33"/>
        <end position="99"/>
    </location>
</feature>
<feature type="compositionally biased region" description="Low complexity" evidence="7">
    <location>
        <begin position="365"/>
        <end position="387"/>
    </location>
</feature>
<feature type="non-terminal residue" evidence="10">
    <location>
        <position position="633"/>
    </location>
</feature>